<dbReference type="AlphaFoldDB" id="A0AAU7V614"/>
<keyword evidence="1" id="KW-0732">Signal</keyword>
<organism evidence="2">
    <name type="scientific">Scrofimicrobium appendicitidis</name>
    <dbReference type="NCBI Taxonomy" id="3079930"/>
    <lineage>
        <taxon>Bacteria</taxon>
        <taxon>Bacillati</taxon>
        <taxon>Actinomycetota</taxon>
        <taxon>Actinomycetes</taxon>
        <taxon>Actinomycetales</taxon>
        <taxon>Actinomycetaceae</taxon>
        <taxon>Scrofimicrobium</taxon>
    </lineage>
</organism>
<dbReference type="EMBL" id="CP138335">
    <property type="protein sequence ID" value="XBW07886.1"/>
    <property type="molecule type" value="Genomic_DNA"/>
</dbReference>
<feature type="chain" id="PRO_5043380823" evidence="1">
    <location>
        <begin position="20"/>
        <end position="56"/>
    </location>
</feature>
<name>A0AAU7V614_9ACTO</name>
<dbReference type="KEGG" id="sapp:SAC06_09610"/>
<feature type="signal peptide" evidence="1">
    <location>
        <begin position="1"/>
        <end position="19"/>
    </location>
</feature>
<proteinExistence type="predicted"/>
<evidence type="ECO:0000256" key="1">
    <source>
        <dbReference type="SAM" id="SignalP"/>
    </source>
</evidence>
<protein>
    <submittedName>
        <fullName evidence="2">Uncharacterized protein</fullName>
    </submittedName>
</protein>
<gene>
    <name evidence="2" type="ORF">SAC06_09610</name>
</gene>
<evidence type="ECO:0000313" key="2">
    <source>
        <dbReference type="EMBL" id="XBW07886.1"/>
    </source>
</evidence>
<dbReference type="RefSeq" id="WP_350258087.1">
    <property type="nucleotide sequence ID" value="NZ_CP138335.1"/>
</dbReference>
<sequence length="56" mass="5974">MKKRLLTVACALGFTLAVAVPVQAVAPAQSAPRVGASIIIPRATWFCVVFPSWPYC</sequence>
<reference evidence="2" key="1">
    <citation type="submission" date="2023-11" db="EMBL/GenBank/DDBJ databases">
        <title>Scrofimicrobium hongkongense sp. nov., isolated from a patient with peritonitis.</title>
        <authorList>
            <person name="Lao H.Y."/>
            <person name="Wong A.Y.P."/>
            <person name="Ng T.L."/>
            <person name="Wong R.Y.L."/>
            <person name="Yau M.C.Y."/>
            <person name="Lam J.Y.W."/>
            <person name="Siu G.K.H."/>
        </authorList>
    </citation>
    <scope>NUCLEOTIDE SEQUENCE</scope>
    <source>
        <strain evidence="2">R131</strain>
    </source>
</reference>
<accession>A0AAU7V614</accession>